<evidence type="ECO:0000313" key="3">
    <source>
        <dbReference type="Proteomes" id="UP001287356"/>
    </source>
</evidence>
<organism evidence="2 3">
    <name type="scientific">Lasiosphaeria ovina</name>
    <dbReference type="NCBI Taxonomy" id="92902"/>
    <lineage>
        <taxon>Eukaryota</taxon>
        <taxon>Fungi</taxon>
        <taxon>Dikarya</taxon>
        <taxon>Ascomycota</taxon>
        <taxon>Pezizomycotina</taxon>
        <taxon>Sordariomycetes</taxon>
        <taxon>Sordariomycetidae</taxon>
        <taxon>Sordariales</taxon>
        <taxon>Lasiosphaeriaceae</taxon>
        <taxon>Lasiosphaeria</taxon>
    </lineage>
</organism>
<keyword evidence="1" id="KW-0472">Membrane</keyword>
<protein>
    <submittedName>
        <fullName evidence="2">Uncharacterized protein</fullName>
    </submittedName>
</protein>
<dbReference type="EMBL" id="JAULSN010000002">
    <property type="protein sequence ID" value="KAK3380371.1"/>
    <property type="molecule type" value="Genomic_DNA"/>
</dbReference>
<feature type="transmembrane region" description="Helical" evidence="1">
    <location>
        <begin position="24"/>
        <end position="47"/>
    </location>
</feature>
<keyword evidence="3" id="KW-1185">Reference proteome</keyword>
<dbReference type="InterPro" id="IPR025187">
    <property type="entry name" value="DUF4112"/>
</dbReference>
<name>A0AAE0NF37_9PEZI</name>
<proteinExistence type="predicted"/>
<evidence type="ECO:0000313" key="2">
    <source>
        <dbReference type="EMBL" id="KAK3380371.1"/>
    </source>
</evidence>
<reference evidence="2" key="2">
    <citation type="submission" date="2023-06" db="EMBL/GenBank/DDBJ databases">
        <authorList>
            <consortium name="Lawrence Berkeley National Laboratory"/>
            <person name="Haridas S."/>
            <person name="Hensen N."/>
            <person name="Bonometti L."/>
            <person name="Westerberg I."/>
            <person name="Brannstrom I.O."/>
            <person name="Guillou S."/>
            <person name="Cros-Aarteil S."/>
            <person name="Calhoun S."/>
            <person name="Kuo A."/>
            <person name="Mondo S."/>
            <person name="Pangilinan J."/>
            <person name="Riley R."/>
            <person name="Labutti K."/>
            <person name="Andreopoulos B."/>
            <person name="Lipzen A."/>
            <person name="Chen C."/>
            <person name="Yanf M."/>
            <person name="Daum C."/>
            <person name="Ng V."/>
            <person name="Clum A."/>
            <person name="Steindorff A."/>
            <person name="Ohm R."/>
            <person name="Martin F."/>
            <person name="Silar P."/>
            <person name="Natvig D."/>
            <person name="Lalanne C."/>
            <person name="Gautier V."/>
            <person name="Ament-Velasquez S.L."/>
            <person name="Kruys A."/>
            <person name="Hutchinson M.I."/>
            <person name="Powell A.J."/>
            <person name="Barry K."/>
            <person name="Miller A.N."/>
            <person name="Grigoriev I.V."/>
            <person name="Debuchy R."/>
            <person name="Gladieux P."/>
            <person name="Thoren M.H."/>
            <person name="Johannesson H."/>
        </authorList>
    </citation>
    <scope>NUCLEOTIDE SEQUENCE</scope>
    <source>
        <strain evidence="2">CBS 958.72</strain>
    </source>
</reference>
<sequence>MAYKLITKAGGLKDGLPWELRGMMVANVMFDFAISFFPVLGAVAGAVCRANTRNAWLVDSYLFAMSELARNPMHFPPGFTLPPRRRQGKA</sequence>
<accession>A0AAE0NF37</accession>
<dbReference type="Pfam" id="PF13430">
    <property type="entry name" value="DUF4112"/>
    <property type="match status" value="1"/>
</dbReference>
<keyword evidence="1" id="KW-1133">Transmembrane helix</keyword>
<keyword evidence="1" id="KW-0812">Transmembrane</keyword>
<dbReference type="AlphaFoldDB" id="A0AAE0NF37"/>
<dbReference type="PANTHER" id="PTHR35519:SF2">
    <property type="entry name" value="PH DOMAIN PROTEIN"/>
    <property type="match status" value="1"/>
</dbReference>
<dbReference type="PANTHER" id="PTHR35519">
    <property type="entry name" value="MEMBRANE PROTEINS"/>
    <property type="match status" value="1"/>
</dbReference>
<evidence type="ECO:0000256" key="1">
    <source>
        <dbReference type="SAM" id="Phobius"/>
    </source>
</evidence>
<reference evidence="2" key="1">
    <citation type="journal article" date="2023" name="Mol. Phylogenet. Evol.">
        <title>Genome-scale phylogeny and comparative genomics of the fungal order Sordariales.</title>
        <authorList>
            <person name="Hensen N."/>
            <person name="Bonometti L."/>
            <person name="Westerberg I."/>
            <person name="Brannstrom I.O."/>
            <person name="Guillou S."/>
            <person name="Cros-Aarteil S."/>
            <person name="Calhoun S."/>
            <person name="Haridas S."/>
            <person name="Kuo A."/>
            <person name="Mondo S."/>
            <person name="Pangilinan J."/>
            <person name="Riley R."/>
            <person name="LaButti K."/>
            <person name="Andreopoulos B."/>
            <person name="Lipzen A."/>
            <person name="Chen C."/>
            <person name="Yan M."/>
            <person name="Daum C."/>
            <person name="Ng V."/>
            <person name="Clum A."/>
            <person name="Steindorff A."/>
            <person name="Ohm R.A."/>
            <person name="Martin F."/>
            <person name="Silar P."/>
            <person name="Natvig D.O."/>
            <person name="Lalanne C."/>
            <person name="Gautier V."/>
            <person name="Ament-Velasquez S.L."/>
            <person name="Kruys A."/>
            <person name="Hutchinson M.I."/>
            <person name="Powell A.J."/>
            <person name="Barry K."/>
            <person name="Miller A.N."/>
            <person name="Grigoriev I.V."/>
            <person name="Debuchy R."/>
            <person name="Gladieux P."/>
            <person name="Hiltunen Thoren M."/>
            <person name="Johannesson H."/>
        </authorList>
    </citation>
    <scope>NUCLEOTIDE SEQUENCE</scope>
    <source>
        <strain evidence="2">CBS 958.72</strain>
    </source>
</reference>
<gene>
    <name evidence="2" type="ORF">B0T24DRAFT_615138</name>
</gene>
<dbReference type="Proteomes" id="UP001287356">
    <property type="component" value="Unassembled WGS sequence"/>
</dbReference>
<comment type="caution">
    <text evidence="2">The sequence shown here is derived from an EMBL/GenBank/DDBJ whole genome shotgun (WGS) entry which is preliminary data.</text>
</comment>